<dbReference type="Pfam" id="PF23670">
    <property type="entry name" value="PIGBOS1"/>
    <property type="match status" value="1"/>
</dbReference>
<reference evidence="2 3" key="1">
    <citation type="journal article" date="2018" name="New Phytol.">
        <title>Phylogenomics of Endogonaceae and evolution of mycorrhizas within Mucoromycota.</title>
        <authorList>
            <person name="Chang Y."/>
            <person name="Desiro A."/>
            <person name="Na H."/>
            <person name="Sandor L."/>
            <person name="Lipzen A."/>
            <person name="Clum A."/>
            <person name="Barry K."/>
            <person name="Grigoriev I.V."/>
            <person name="Martin F.M."/>
            <person name="Stajich J.E."/>
            <person name="Smith M.E."/>
            <person name="Bonito G."/>
            <person name="Spatafora J.W."/>
        </authorList>
    </citation>
    <scope>NUCLEOTIDE SEQUENCE [LARGE SCALE GENOMIC DNA]</scope>
    <source>
        <strain evidence="2 3">AD002</strain>
    </source>
</reference>
<proteinExistence type="predicted"/>
<evidence type="ECO:0000313" key="2">
    <source>
        <dbReference type="EMBL" id="RUS24735.1"/>
    </source>
</evidence>
<evidence type="ECO:0000313" key="3">
    <source>
        <dbReference type="Proteomes" id="UP000274822"/>
    </source>
</evidence>
<dbReference type="InterPro" id="IPR057394">
    <property type="entry name" value="PIGBOS1"/>
</dbReference>
<protein>
    <submittedName>
        <fullName evidence="2">Uncharacterized protein</fullName>
    </submittedName>
</protein>
<dbReference type="Proteomes" id="UP000274822">
    <property type="component" value="Unassembled WGS sequence"/>
</dbReference>
<name>A0A433Q4J5_9FUNG</name>
<keyword evidence="3" id="KW-1185">Reference proteome</keyword>
<dbReference type="AlphaFoldDB" id="A0A433Q4J5"/>
<sequence>MNSCLNPLLFAITLGIVSGIYIWLPLLEEYKWDMNGTMVWPNDCKSGIVTVSSLAWAKDISLSPLAPSI</sequence>
<keyword evidence="1" id="KW-0472">Membrane</keyword>
<gene>
    <name evidence="2" type="ORF">BC938DRAFT_473149</name>
</gene>
<dbReference type="EMBL" id="RBNJ01015074">
    <property type="protein sequence ID" value="RUS24735.1"/>
    <property type="molecule type" value="Genomic_DNA"/>
</dbReference>
<keyword evidence="1" id="KW-1133">Transmembrane helix</keyword>
<comment type="caution">
    <text evidence="2">The sequence shown here is derived from an EMBL/GenBank/DDBJ whole genome shotgun (WGS) entry which is preliminary data.</text>
</comment>
<keyword evidence="1" id="KW-0812">Transmembrane</keyword>
<accession>A0A433Q4J5</accession>
<organism evidence="2 3">
    <name type="scientific">Jimgerdemannia flammicorona</name>
    <dbReference type="NCBI Taxonomy" id="994334"/>
    <lineage>
        <taxon>Eukaryota</taxon>
        <taxon>Fungi</taxon>
        <taxon>Fungi incertae sedis</taxon>
        <taxon>Mucoromycota</taxon>
        <taxon>Mucoromycotina</taxon>
        <taxon>Endogonomycetes</taxon>
        <taxon>Endogonales</taxon>
        <taxon>Endogonaceae</taxon>
        <taxon>Jimgerdemannia</taxon>
    </lineage>
</organism>
<feature type="non-terminal residue" evidence="2">
    <location>
        <position position="69"/>
    </location>
</feature>
<evidence type="ECO:0000256" key="1">
    <source>
        <dbReference type="SAM" id="Phobius"/>
    </source>
</evidence>
<feature type="transmembrane region" description="Helical" evidence="1">
    <location>
        <begin position="6"/>
        <end position="24"/>
    </location>
</feature>